<reference evidence="5 6" key="1">
    <citation type="submission" date="2016-10" db="EMBL/GenBank/DDBJ databases">
        <authorList>
            <person name="de Groot N.N."/>
        </authorList>
    </citation>
    <scope>NUCLEOTIDE SEQUENCE [LARGE SCALE GENOMIC DNA]</scope>
    <source>
        <strain evidence="5 6">CGMCC 4.3519</strain>
    </source>
</reference>
<keyword evidence="4" id="KW-1133">Transmembrane helix</keyword>
<evidence type="ECO:0000313" key="5">
    <source>
        <dbReference type="EMBL" id="SEP99295.1"/>
    </source>
</evidence>
<evidence type="ECO:0000256" key="1">
    <source>
        <dbReference type="ARBA" id="ARBA00023015"/>
    </source>
</evidence>
<protein>
    <recommendedName>
        <fullName evidence="7">Zinc-finger</fullName>
    </recommendedName>
</protein>
<keyword evidence="4" id="KW-0472">Membrane</keyword>
<feature type="compositionally biased region" description="Low complexity" evidence="3">
    <location>
        <begin position="241"/>
        <end position="251"/>
    </location>
</feature>
<feature type="compositionally biased region" description="Low complexity" evidence="3">
    <location>
        <begin position="182"/>
        <end position="194"/>
    </location>
</feature>
<feature type="compositionally biased region" description="Basic and acidic residues" evidence="3">
    <location>
        <begin position="197"/>
        <end position="207"/>
    </location>
</feature>
<sequence length="322" mass="32937">MTSMSSASFGADGHPEVDEISDLTEGLLSPERSADVRAHLSGCALCADVRASLEEIRDMLGTLPEPTPMPSDVAGRIDAALAAEALLNASSPSDGESRGASPSTSPVDTPNSVSRETIRSGRPSGRSAGRPAGRPQGTKGPGRADGRRPRRRHTALLGTAGAAALLTLGAVFLPGLGGSSSGGMDKSAASDAGAQGDRNDQALEARVRSLLADSKPGKPEQESQGTLKETDPGSPDFSLKASPGSPSAPAATMPQCIREGVDRDEVPLAVGMSEYEGRQAYIVVLPDEADGSQVDAYVIDAGCVGKVPPTPGTVLTIRTYPR</sequence>
<evidence type="ECO:0008006" key="7">
    <source>
        <dbReference type="Google" id="ProtNLM"/>
    </source>
</evidence>
<dbReference type="Proteomes" id="UP000199055">
    <property type="component" value="Unassembled WGS sequence"/>
</dbReference>
<dbReference type="RefSeq" id="WP_245769947.1">
    <property type="nucleotide sequence ID" value="NZ_FOET01000003.1"/>
</dbReference>
<dbReference type="InterPro" id="IPR041916">
    <property type="entry name" value="Anti_sigma_zinc_sf"/>
</dbReference>
<keyword evidence="2" id="KW-0804">Transcription</keyword>
<name>A0A1H9CDJ2_9ACTN</name>
<dbReference type="EMBL" id="FOET01000003">
    <property type="protein sequence ID" value="SEP99295.1"/>
    <property type="molecule type" value="Genomic_DNA"/>
</dbReference>
<feature type="transmembrane region" description="Helical" evidence="4">
    <location>
        <begin position="155"/>
        <end position="177"/>
    </location>
</feature>
<organism evidence="5 6">
    <name type="scientific">Streptomyces radiopugnans</name>
    <dbReference type="NCBI Taxonomy" id="403935"/>
    <lineage>
        <taxon>Bacteria</taxon>
        <taxon>Bacillati</taxon>
        <taxon>Actinomycetota</taxon>
        <taxon>Actinomycetes</taxon>
        <taxon>Kitasatosporales</taxon>
        <taxon>Streptomycetaceae</taxon>
        <taxon>Streptomyces</taxon>
    </lineage>
</organism>
<evidence type="ECO:0000256" key="3">
    <source>
        <dbReference type="SAM" id="MobiDB-lite"/>
    </source>
</evidence>
<feature type="compositionally biased region" description="Low complexity" evidence="3">
    <location>
        <begin position="120"/>
        <end position="135"/>
    </location>
</feature>
<keyword evidence="4" id="KW-0812">Transmembrane</keyword>
<keyword evidence="1" id="KW-0805">Transcription regulation</keyword>
<dbReference type="STRING" id="403935.SAMN05216481_103183"/>
<dbReference type="AlphaFoldDB" id="A0A1H9CDJ2"/>
<gene>
    <name evidence="5" type="ORF">SAMN05216481_103183</name>
</gene>
<evidence type="ECO:0000313" key="6">
    <source>
        <dbReference type="Proteomes" id="UP000199055"/>
    </source>
</evidence>
<feature type="compositionally biased region" description="Polar residues" evidence="3">
    <location>
        <begin position="90"/>
        <end position="115"/>
    </location>
</feature>
<accession>A0A1H9CDJ2</accession>
<proteinExistence type="predicted"/>
<keyword evidence="6" id="KW-1185">Reference proteome</keyword>
<evidence type="ECO:0000256" key="4">
    <source>
        <dbReference type="SAM" id="Phobius"/>
    </source>
</evidence>
<feature type="region of interest" description="Disordered" evidence="3">
    <location>
        <begin position="174"/>
        <end position="260"/>
    </location>
</feature>
<evidence type="ECO:0000256" key="2">
    <source>
        <dbReference type="ARBA" id="ARBA00023163"/>
    </source>
</evidence>
<feature type="region of interest" description="Disordered" evidence="3">
    <location>
        <begin position="90"/>
        <end position="156"/>
    </location>
</feature>
<dbReference type="Gene3D" id="1.10.10.1320">
    <property type="entry name" value="Anti-sigma factor, zinc-finger domain"/>
    <property type="match status" value="1"/>
</dbReference>